<keyword evidence="2" id="KW-1133">Transmembrane helix</keyword>
<gene>
    <name evidence="4" type="ORF">B0J12DRAFT_686020</name>
</gene>
<keyword evidence="3" id="KW-0732">Signal</keyword>
<name>A0ABQ8FTB9_9PEZI</name>
<evidence type="ECO:0000256" key="3">
    <source>
        <dbReference type="SAM" id="SignalP"/>
    </source>
</evidence>
<proteinExistence type="predicted"/>
<sequence>MHARLFLLLLLLLLARTSHRAQSGLPPAPPPLGPPGTKEDDGDLHGGDVLAAISPTSLSPAPTPFVATAHRAGCCGAEGEEEGESGAVAAVSTVVAPCAPVPLLATAPLLANGLTTSLPAGECTLPGAPARVKARGSGFVVVVFVVVVFVVVVVVGGGGRPAAAALWWWWWWGGSESWRGMPVKWGDSGGEK</sequence>
<keyword evidence="2" id="KW-0812">Transmembrane</keyword>
<feature type="region of interest" description="Disordered" evidence="1">
    <location>
        <begin position="21"/>
        <end position="46"/>
    </location>
</feature>
<comment type="caution">
    <text evidence="4">The sequence shown here is derived from an EMBL/GenBank/DDBJ whole genome shotgun (WGS) entry which is preliminary data.</text>
</comment>
<protein>
    <submittedName>
        <fullName evidence="4">Uncharacterized protein</fullName>
    </submittedName>
</protein>
<evidence type="ECO:0000313" key="4">
    <source>
        <dbReference type="EMBL" id="KAH7025435.1"/>
    </source>
</evidence>
<feature type="compositionally biased region" description="Basic and acidic residues" evidence="1">
    <location>
        <begin position="37"/>
        <end position="46"/>
    </location>
</feature>
<evidence type="ECO:0000256" key="1">
    <source>
        <dbReference type="SAM" id="MobiDB-lite"/>
    </source>
</evidence>
<accession>A0ABQ8FTB9</accession>
<dbReference type="EMBL" id="JAGTJR010000059">
    <property type="protein sequence ID" value="KAH7025435.1"/>
    <property type="molecule type" value="Genomic_DNA"/>
</dbReference>
<keyword evidence="2" id="KW-0472">Membrane</keyword>
<organism evidence="4 5">
    <name type="scientific">Macrophomina phaseolina</name>
    <dbReference type="NCBI Taxonomy" id="35725"/>
    <lineage>
        <taxon>Eukaryota</taxon>
        <taxon>Fungi</taxon>
        <taxon>Dikarya</taxon>
        <taxon>Ascomycota</taxon>
        <taxon>Pezizomycotina</taxon>
        <taxon>Dothideomycetes</taxon>
        <taxon>Dothideomycetes incertae sedis</taxon>
        <taxon>Botryosphaeriales</taxon>
        <taxon>Botryosphaeriaceae</taxon>
        <taxon>Macrophomina</taxon>
    </lineage>
</organism>
<feature type="signal peptide" evidence="3">
    <location>
        <begin position="1"/>
        <end position="23"/>
    </location>
</feature>
<reference evidence="4 5" key="1">
    <citation type="journal article" date="2021" name="Nat. Commun.">
        <title>Genetic determinants of endophytism in the Arabidopsis root mycobiome.</title>
        <authorList>
            <person name="Mesny F."/>
            <person name="Miyauchi S."/>
            <person name="Thiergart T."/>
            <person name="Pickel B."/>
            <person name="Atanasova L."/>
            <person name="Karlsson M."/>
            <person name="Huettel B."/>
            <person name="Barry K.W."/>
            <person name="Haridas S."/>
            <person name="Chen C."/>
            <person name="Bauer D."/>
            <person name="Andreopoulos W."/>
            <person name="Pangilinan J."/>
            <person name="LaButti K."/>
            <person name="Riley R."/>
            <person name="Lipzen A."/>
            <person name="Clum A."/>
            <person name="Drula E."/>
            <person name="Henrissat B."/>
            <person name="Kohler A."/>
            <person name="Grigoriev I.V."/>
            <person name="Martin F.M."/>
            <person name="Hacquard S."/>
        </authorList>
    </citation>
    <scope>NUCLEOTIDE SEQUENCE [LARGE SCALE GENOMIC DNA]</scope>
    <source>
        <strain evidence="4 5">MPI-SDFR-AT-0080</strain>
    </source>
</reference>
<feature type="chain" id="PRO_5045199393" evidence="3">
    <location>
        <begin position="24"/>
        <end position="192"/>
    </location>
</feature>
<evidence type="ECO:0000313" key="5">
    <source>
        <dbReference type="Proteomes" id="UP000774617"/>
    </source>
</evidence>
<dbReference type="Proteomes" id="UP000774617">
    <property type="component" value="Unassembled WGS sequence"/>
</dbReference>
<feature type="transmembrane region" description="Helical" evidence="2">
    <location>
        <begin position="139"/>
        <end position="172"/>
    </location>
</feature>
<evidence type="ECO:0000256" key="2">
    <source>
        <dbReference type="SAM" id="Phobius"/>
    </source>
</evidence>
<keyword evidence="5" id="KW-1185">Reference proteome</keyword>